<sequence>MRSIIVYFLLIISTSVLAQKMGDMPIVPIAEDAYLKWERLPYQRIGVRAYMRSTYDRRGDNHFSDASHYLYQESDTFNVSLDVKNPGILYFKRTNFFHGSPWHYETDGRDFIVKETATDDPTDIYNKYKVTKFLPQNLFPEPLTWTWAITKGADLMWVPIPFENSLRIAYSRTFYGTGYYIYHAYPLGADHLSKPLKTWNHTPPDSKAVELLKKAGTDISPFGSSIKEMQKEVSLTPYQSITLASVAEGPANIRLLQFKVPVEDALKFGKNRLTITWDKRWYSSVDVPIDLFFGTGHLHNPEKKEYLVKGFPVNVQYTDDYVFLSCYWPMPFSEHAEIELQERNGSSFKDITFRLKTVPFNDPFNHVGYFHATYSDHPKPALGKDVTFLDTDIVEGGGPWSGNFVGMTWTFTDTGNLSALEGDPRFFFDDSQTPQAWGTGSEEWGGGGNYWGGENMTIPFAGHPVGKSARDATDSLDRINSAYRFLIADHFPFGKRAIVGLEHGGNNTANEHYSGVTYWYGAPYATLVLTDEFSVCDPGDIARHKYQSPTASDPYWLTSRYEWGPHTDGPDPHSPYSQEDFQRSRQFFPPQSDSVRSMKGNSQFVLNLKSENLGIMLRRKFDYQYPNQEAKVWVKNADDPNENWAFAGTWYTSGSSTAFFSWPNWPGGKFYTAEAELASSDPKIVNSERRWREEEFLIARQLTNGVSRLAVKIEWIPNKKELLPGQPFPVESAWSESRYWVYCYQLPEGK</sequence>
<comment type="caution">
    <text evidence="1">The sequence shown here is derived from an EMBL/GenBank/DDBJ whole genome shotgun (WGS) entry which is preliminary data.</text>
</comment>
<dbReference type="Pfam" id="PF11175">
    <property type="entry name" value="DUF2961"/>
    <property type="match status" value="1"/>
</dbReference>
<dbReference type="Gene3D" id="2.60.120.1390">
    <property type="match status" value="1"/>
</dbReference>
<gene>
    <name evidence="1" type="ORF">QQ020_01700</name>
</gene>
<reference evidence="1" key="1">
    <citation type="submission" date="2023-06" db="EMBL/GenBank/DDBJ databases">
        <title>Genomic of Agaribacillus aureum.</title>
        <authorList>
            <person name="Wang G."/>
        </authorList>
    </citation>
    <scope>NUCLEOTIDE SEQUENCE</scope>
    <source>
        <strain evidence="1">BMA12</strain>
    </source>
</reference>
<evidence type="ECO:0000313" key="2">
    <source>
        <dbReference type="Proteomes" id="UP001172083"/>
    </source>
</evidence>
<accession>A0ABT8KZ72</accession>
<dbReference type="Proteomes" id="UP001172083">
    <property type="component" value="Unassembled WGS sequence"/>
</dbReference>
<protein>
    <submittedName>
        <fullName evidence="1">DUF2961 domain-containing protein</fullName>
    </submittedName>
</protein>
<dbReference type="EMBL" id="JAUJEB010000001">
    <property type="protein sequence ID" value="MDN5210733.1"/>
    <property type="molecule type" value="Genomic_DNA"/>
</dbReference>
<dbReference type="InterPro" id="IPR021345">
    <property type="entry name" value="DUF2961"/>
</dbReference>
<keyword evidence="2" id="KW-1185">Reference proteome</keyword>
<organism evidence="1 2">
    <name type="scientific">Agaribacillus aureus</name>
    <dbReference type="NCBI Taxonomy" id="3051825"/>
    <lineage>
        <taxon>Bacteria</taxon>
        <taxon>Pseudomonadati</taxon>
        <taxon>Bacteroidota</taxon>
        <taxon>Cytophagia</taxon>
        <taxon>Cytophagales</taxon>
        <taxon>Splendidivirgaceae</taxon>
        <taxon>Agaribacillus</taxon>
    </lineage>
</organism>
<evidence type="ECO:0000313" key="1">
    <source>
        <dbReference type="EMBL" id="MDN5210733.1"/>
    </source>
</evidence>
<dbReference type="RefSeq" id="WP_346756074.1">
    <property type="nucleotide sequence ID" value="NZ_JAUJEB010000001.1"/>
</dbReference>
<proteinExistence type="predicted"/>
<name>A0ABT8KZ72_9BACT</name>